<dbReference type="RefSeq" id="WP_178695048.1">
    <property type="nucleotide sequence ID" value="NZ_JAKVPQ010000011.1"/>
</dbReference>
<evidence type="ECO:0000259" key="3">
    <source>
        <dbReference type="Pfam" id="PF00884"/>
    </source>
</evidence>
<dbReference type="PANTHER" id="PTHR45953:SF1">
    <property type="entry name" value="IDURONATE 2-SULFATASE"/>
    <property type="match status" value="1"/>
</dbReference>
<reference evidence="4 5" key="1">
    <citation type="submission" date="2022-02" db="EMBL/GenBank/DDBJ databases">
        <title>Genome of Erysipelotrichaceae sp. nov. NSJ-176 isolated from human feces.</title>
        <authorList>
            <person name="Abdugheni R."/>
        </authorList>
    </citation>
    <scope>NUCLEOTIDE SEQUENCE [LARGE SCALE GENOMIC DNA]</scope>
    <source>
        <strain evidence="4 5">NSJ-176</strain>
    </source>
</reference>
<organism evidence="4 5">
    <name type="scientific">Amedibacillus hominis</name>
    <dbReference type="NCBI Taxonomy" id="2897776"/>
    <lineage>
        <taxon>Bacteria</taxon>
        <taxon>Bacillati</taxon>
        <taxon>Bacillota</taxon>
        <taxon>Erysipelotrichia</taxon>
        <taxon>Erysipelotrichales</taxon>
        <taxon>Erysipelotrichaceae</taxon>
        <taxon>Amedibacillus</taxon>
    </lineage>
</organism>
<evidence type="ECO:0000256" key="1">
    <source>
        <dbReference type="ARBA" id="ARBA00022723"/>
    </source>
</evidence>
<dbReference type="SUPFAM" id="SSF53649">
    <property type="entry name" value="Alkaline phosphatase-like"/>
    <property type="match status" value="1"/>
</dbReference>
<evidence type="ECO:0000313" key="5">
    <source>
        <dbReference type="Proteomes" id="UP001202402"/>
    </source>
</evidence>
<evidence type="ECO:0000256" key="2">
    <source>
        <dbReference type="ARBA" id="ARBA00022801"/>
    </source>
</evidence>
<accession>A0ABS9R966</accession>
<dbReference type="CDD" id="cd16150">
    <property type="entry name" value="sulfatase_like"/>
    <property type="match status" value="1"/>
</dbReference>
<keyword evidence="2" id="KW-0378">Hydrolase</keyword>
<keyword evidence="1" id="KW-0479">Metal-binding</keyword>
<protein>
    <submittedName>
        <fullName evidence="4">Sulfatase-like hydrolase/transferase</fullName>
    </submittedName>
</protein>
<gene>
    <name evidence="4" type="ORF">LQE99_13880</name>
</gene>
<dbReference type="Pfam" id="PF00884">
    <property type="entry name" value="Sulfatase"/>
    <property type="match status" value="1"/>
</dbReference>
<dbReference type="Gene3D" id="3.40.720.10">
    <property type="entry name" value="Alkaline Phosphatase, subunit A"/>
    <property type="match status" value="1"/>
</dbReference>
<feature type="domain" description="Sulfatase N-terminal" evidence="3">
    <location>
        <begin position="4"/>
        <end position="354"/>
    </location>
</feature>
<dbReference type="InterPro" id="IPR000917">
    <property type="entry name" value="Sulfatase_N"/>
</dbReference>
<comment type="caution">
    <text evidence="4">The sequence shown here is derived from an EMBL/GenBank/DDBJ whole genome shotgun (WGS) entry which is preliminary data.</text>
</comment>
<dbReference type="InterPro" id="IPR017850">
    <property type="entry name" value="Alkaline_phosphatase_core_sf"/>
</dbReference>
<proteinExistence type="predicted"/>
<dbReference type="EMBL" id="JAKVPQ010000011">
    <property type="protein sequence ID" value="MCH4286211.1"/>
    <property type="molecule type" value="Genomic_DNA"/>
</dbReference>
<keyword evidence="5" id="KW-1185">Reference proteome</keyword>
<dbReference type="PANTHER" id="PTHR45953">
    <property type="entry name" value="IDURONATE 2-SULFATASE"/>
    <property type="match status" value="1"/>
</dbReference>
<sequence length="488" mass="56684">MNKRNIVCFVADQMRSDALHIHHNEASITPNLDHIIDEGVSFENAYCQNPVCVPSRCSFLTGLYPHTLGHRTMHFLQNEDEPNILKEMKNNGYEVIWIGRNDVIPADRLKTDYCDEYYDGIHKENMRDQFVDAFGSMKKHNSQPVKENDELYSFYIGKLKDSEGYGKTDWNCVQSALDYLDRKSKEPDGKPFFLYCTISFPHPPYACEDPWYSSIDREKLNPRRPDIATLPDKASMLYDIAKKQGLHWEEERFNELRATYLAMVSRFDHQFGMLCDKLKEHNFYDNTNIFVWSDHGDYTTDYGIAEKVQNCFEDPISNVPLLIKPSIDIEVKKGISTELVELVDLPSTFADIAGFDLSYVQFGKSLLGALAAHAHKGYACCEGGRIHGEVQAMEKGHGPSSPYWPRLSTQESEGPQHTKACMIRMGDYKYTMRLYEKDEFYDLKKDPMELHNMIDEKCYQDQIQKMKLQLLTWYMQTTDYVPNRKDKR</sequence>
<dbReference type="Proteomes" id="UP001202402">
    <property type="component" value="Unassembled WGS sequence"/>
</dbReference>
<name>A0ABS9R966_9FIRM</name>
<evidence type="ECO:0000313" key="4">
    <source>
        <dbReference type="EMBL" id="MCH4286211.1"/>
    </source>
</evidence>